<gene>
    <name evidence="3" type="ORF">ADUPG1_008662</name>
</gene>
<organism evidence="3 4">
    <name type="scientific">Aduncisulcus paluster</name>
    <dbReference type="NCBI Taxonomy" id="2918883"/>
    <lineage>
        <taxon>Eukaryota</taxon>
        <taxon>Metamonada</taxon>
        <taxon>Carpediemonas-like organisms</taxon>
        <taxon>Aduncisulcus</taxon>
    </lineage>
</organism>
<feature type="region of interest" description="Disordered" evidence="1">
    <location>
        <begin position="410"/>
        <end position="443"/>
    </location>
</feature>
<evidence type="ECO:0000256" key="1">
    <source>
        <dbReference type="SAM" id="MobiDB-lite"/>
    </source>
</evidence>
<sequence>MSTPIGHPMQLPPIINPNFNPDAYPQSKNVFQPMIGTGIGYDISSNPRKYLFQYSTGKYEPSIPSNSIMIPLIQRSVPLSFKFPLEFLEMRDLEYNTKKLKLSRKEFYFIMNSITTFASDTVERSNNTWLRSISVQVQIFIVLSLVCLFLFLVLVSFKILRIFSLCFAFGSIICIIFSVILYIFTKPEYSIAKQDPLAYVSKLALFCAHLNSSLLNDRKLFLYVAPQCCLSLHRHSCSAHPPMSLILSHLHTKIPFPEKIPQPRLMDWEDMLKLARIFRLKSPRHFSRSQLIEVIPKENFCGTCCSLSLFLLWRESRRSRRRLIYVAEHYPGLFILNMLLWESHLEVPQCFPISPGDDAFLDLLTSSGTKELLHWKKERTRRRQEGDWDDGPYSEYSSYSYSYSPSYSSTMDDGIDPMQKNPYAKEDYDASPHIPTYDRRFVR</sequence>
<keyword evidence="2" id="KW-0472">Membrane</keyword>
<reference evidence="3" key="1">
    <citation type="submission" date="2022-03" db="EMBL/GenBank/DDBJ databases">
        <title>Draft genome sequence of Aduncisulcus paluster, a free-living microaerophilic Fornicata.</title>
        <authorList>
            <person name="Yuyama I."/>
            <person name="Kume K."/>
            <person name="Tamura T."/>
            <person name="Inagaki Y."/>
            <person name="Hashimoto T."/>
        </authorList>
    </citation>
    <scope>NUCLEOTIDE SEQUENCE</scope>
    <source>
        <strain evidence="3">NY0171</strain>
    </source>
</reference>
<keyword evidence="2" id="KW-1133">Transmembrane helix</keyword>
<dbReference type="Proteomes" id="UP001057375">
    <property type="component" value="Unassembled WGS sequence"/>
</dbReference>
<comment type="caution">
    <text evidence="3">The sequence shown here is derived from an EMBL/GenBank/DDBJ whole genome shotgun (WGS) entry which is preliminary data.</text>
</comment>
<protein>
    <submittedName>
        <fullName evidence="3">Uncharacterized protein</fullName>
    </submittedName>
</protein>
<evidence type="ECO:0000313" key="4">
    <source>
        <dbReference type="Proteomes" id="UP001057375"/>
    </source>
</evidence>
<proteinExistence type="predicted"/>
<accession>A0ABQ5KSS9</accession>
<feature type="transmembrane region" description="Helical" evidence="2">
    <location>
        <begin position="162"/>
        <end position="184"/>
    </location>
</feature>
<feature type="transmembrane region" description="Helical" evidence="2">
    <location>
        <begin position="133"/>
        <end position="156"/>
    </location>
</feature>
<evidence type="ECO:0000256" key="2">
    <source>
        <dbReference type="SAM" id="Phobius"/>
    </source>
</evidence>
<name>A0ABQ5KSS9_9EUKA</name>
<keyword evidence="2" id="KW-0812">Transmembrane</keyword>
<dbReference type="EMBL" id="BQXS01011004">
    <property type="protein sequence ID" value="GKT35516.1"/>
    <property type="molecule type" value="Genomic_DNA"/>
</dbReference>
<feature type="compositionally biased region" description="Basic and acidic residues" evidence="1">
    <location>
        <begin position="423"/>
        <end position="443"/>
    </location>
</feature>
<keyword evidence="4" id="KW-1185">Reference proteome</keyword>
<evidence type="ECO:0000313" key="3">
    <source>
        <dbReference type="EMBL" id="GKT35516.1"/>
    </source>
</evidence>